<accession>A0A9P5Z9B2</accession>
<dbReference type="EMBL" id="MU155164">
    <property type="protein sequence ID" value="KAF9482585.1"/>
    <property type="molecule type" value="Genomic_DNA"/>
</dbReference>
<evidence type="ECO:0000256" key="1">
    <source>
        <dbReference type="SAM" id="Phobius"/>
    </source>
</evidence>
<evidence type="ECO:0000313" key="3">
    <source>
        <dbReference type="Proteomes" id="UP000807469"/>
    </source>
</evidence>
<reference evidence="2" key="1">
    <citation type="submission" date="2020-11" db="EMBL/GenBank/DDBJ databases">
        <authorList>
            <consortium name="DOE Joint Genome Institute"/>
            <person name="Ahrendt S."/>
            <person name="Riley R."/>
            <person name="Andreopoulos W."/>
            <person name="Labutti K."/>
            <person name="Pangilinan J."/>
            <person name="Ruiz-Duenas F.J."/>
            <person name="Barrasa J.M."/>
            <person name="Sanchez-Garcia M."/>
            <person name="Camarero S."/>
            <person name="Miyauchi S."/>
            <person name="Serrano A."/>
            <person name="Linde D."/>
            <person name="Babiker R."/>
            <person name="Drula E."/>
            <person name="Ayuso-Fernandez I."/>
            <person name="Pacheco R."/>
            <person name="Padilla G."/>
            <person name="Ferreira P."/>
            <person name="Barriuso J."/>
            <person name="Kellner H."/>
            <person name="Castanera R."/>
            <person name="Alfaro M."/>
            <person name="Ramirez L."/>
            <person name="Pisabarro A.G."/>
            <person name="Kuo A."/>
            <person name="Tritt A."/>
            <person name="Lipzen A."/>
            <person name="He G."/>
            <person name="Yan M."/>
            <person name="Ng V."/>
            <person name="Cullen D."/>
            <person name="Martin F."/>
            <person name="Rosso M.-N."/>
            <person name="Henrissat B."/>
            <person name="Hibbett D."/>
            <person name="Martinez A.T."/>
            <person name="Grigoriev I.V."/>
        </authorList>
    </citation>
    <scope>NUCLEOTIDE SEQUENCE</scope>
    <source>
        <strain evidence="2">CIRM-BRFM 674</strain>
    </source>
</reference>
<proteinExistence type="predicted"/>
<name>A0A9P5Z9B2_9AGAR</name>
<organism evidence="2 3">
    <name type="scientific">Pholiota conissans</name>
    <dbReference type="NCBI Taxonomy" id="109636"/>
    <lineage>
        <taxon>Eukaryota</taxon>
        <taxon>Fungi</taxon>
        <taxon>Dikarya</taxon>
        <taxon>Basidiomycota</taxon>
        <taxon>Agaricomycotina</taxon>
        <taxon>Agaricomycetes</taxon>
        <taxon>Agaricomycetidae</taxon>
        <taxon>Agaricales</taxon>
        <taxon>Agaricineae</taxon>
        <taxon>Strophariaceae</taxon>
        <taxon>Pholiota</taxon>
    </lineage>
</organism>
<sequence length="140" mass="15566">MSSKPISSVGNEKKEVVLGGVAFESSARSLVRKDRACLFGILGCACGGFNCSLVPKATKPVSIGKSAPSAATKLQRQYIRKPGHVPPGRAFKLKARRGRNMTLNNTRRPYPYVYQFVFVRDAVMMCFLLFFWQVIAKDFE</sequence>
<keyword evidence="1" id="KW-0812">Transmembrane</keyword>
<dbReference type="OrthoDB" id="410307at2759"/>
<protein>
    <submittedName>
        <fullName evidence="2">Uncharacterized protein</fullName>
    </submittedName>
</protein>
<keyword evidence="1" id="KW-1133">Transmembrane helix</keyword>
<keyword evidence="1" id="KW-0472">Membrane</keyword>
<dbReference type="Proteomes" id="UP000807469">
    <property type="component" value="Unassembled WGS sequence"/>
</dbReference>
<dbReference type="AlphaFoldDB" id="A0A9P5Z9B2"/>
<comment type="caution">
    <text evidence="2">The sequence shown here is derived from an EMBL/GenBank/DDBJ whole genome shotgun (WGS) entry which is preliminary data.</text>
</comment>
<feature type="transmembrane region" description="Helical" evidence="1">
    <location>
        <begin position="112"/>
        <end position="135"/>
    </location>
</feature>
<keyword evidence="3" id="KW-1185">Reference proteome</keyword>
<gene>
    <name evidence="2" type="ORF">BDN70DRAFT_874952</name>
</gene>
<evidence type="ECO:0000313" key="2">
    <source>
        <dbReference type="EMBL" id="KAF9482585.1"/>
    </source>
</evidence>